<protein>
    <submittedName>
        <fullName evidence="1">Uncharacterized protein</fullName>
    </submittedName>
</protein>
<dbReference type="Proteomes" id="UP001234178">
    <property type="component" value="Unassembled WGS sequence"/>
</dbReference>
<accession>A0ABQ9ZJH5</accession>
<name>A0ABQ9ZJH5_9CRUS</name>
<keyword evidence="2" id="KW-1185">Reference proteome</keyword>
<evidence type="ECO:0000313" key="1">
    <source>
        <dbReference type="EMBL" id="KAK4012848.1"/>
    </source>
</evidence>
<gene>
    <name evidence="1" type="ORF">OUZ56_025102</name>
</gene>
<sequence length="99" mass="11321">MIPNFRASLLSSSDGSRRIEPFFFLLLCWETKTKESSCTTTSGPPFDTVLPSSFRMLERAPPGFETVKNPKLNRNKLELRRIETELKPLRICSLNSDNN</sequence>
<dbReference type="EMBL" id="JAOYFB010000004">
    <property type="protein sequence ID" value="KAK4012848.1"/>
    <property type="molecule type" value="Genomic_DNA"/>
</dbReference>
<organism evidence="1 2">
    <name type="scientific">Daphnia magna</name>
    <dbReference type="NCBI Taxonomy" id="35525"/>
    <lineage>
        <taxon>Eukaryota</taxon>
        <taxon>Metazoa</taxon>
        <taxon>Ecdysozoa</taxon>
        <taxon>Arthropoda</taxon>
        <taxon>Crustacea</taxon>
        <taxon>Branchiopoda</taxon>
        <taxon>Diplostraca</taxon>
        <taxon>Cladocera</taxon>
        <taxon>Anomopoda</taxon>
        <taxon>Daphniidae</taxon>
        <taxon>Daphnia</taxon>
    </lineage>
</organism>
<reference evidence="1 2" key="1">
    <citation type="journal article" date="2023" name="Nucleic Acids Res.">
        <title>The hologenome of Daphnia magna reveals possible DNA methylation and microbiome-mediated evolution of the host genome.</title>
        <authorList>
            <person name="Chaturvedi A."/>
            <person name="Li X."/>
            <person name="Dhandapani V."/>
            <person name="Marshall H."/>
            <person name="Kissane S."/>
            <person name="Cuenca-Cambronero M."/>
            <person name="Asole G."/>
            <person name="Calvet F."/>
            <person name="Ruiz-Romero M."/>
            <person name="Marangio P."/>
            <person name="Guigo R."/>
            <person name="Rago D."/>
            <person name="Mirbahai L."/>
            <person name="Eastwood N."/>
            <person name="Colbourne J.K."/>
            <person name="Zhou J."/>
            <person name="Mallon E."/>
            <person name="Orsini L."/>
        </authorList>
    </citation>
    <scope>NUCLEOTIDE SEQUENCE [LARGE SCALE GENOMIC DNA]</scope>
    <source>
        <strain evidence="1">LRV0_1</strain>
    </source>
</reference>
<comment type="caution">
    <text evidence="1">The sequence shown here is derived from an EMBL/GenBank/DDBJ whole genome shotgun (WGS) entry which is preliminary data.</text>
</comment>
<evidence type="ECO:0000313" key="2">
    <source>
        <dbReference type="Proteomes" id="UP001234178"/>
    </source>
</evidence>
<proteinExistence type="predicted"/>